<evidence type="ECO:0000256" key="7">
    <source>
        <dbReference type="ARBA" id="ARBA00022840"/>
    </source>
</evidence>
<dbReference type="PANTHER" id="PTHR11956:SF5">
    <property type="entry name" value="ARGININE--TRNA LIGASE, CYTOPLASMIC"/>
    <property type="match status" value="1"/>
</dbReference>
<evidence type="ECO:0000259" key="14">
    <source>
        <dbReference type="SMART" id="SM01016"/>
    </source>
</evidence>
<evidence type="ECO:0000259" key="13">
    <source>
        <dbReference type="SMART" id="SM00836"/>
    </source>
</evidence>
<dbReference type="EMBL" id="CP014135">
    <property type="protein sequence ID" value="AMB86978.1"/>
    <property type="molecule type" value="Genomic_DNA"/>
</dbReference>
<dbReference type="InterPro" id="IPR008909">
    <property type="entry name" value="DALR_anticod-bd"/>
</dbReference>
<evidence type="ECO:0000256" key="3">
    <source>
        <dbReference type="ARBA" id="ARBA00011245"/>
    </source>
</evidence>
<keyword evidence="6 11" id="KW-0547">Nucleotide-binding</keyword>
<gene>
    <name evidence="11" type="primary">argS</name>
    <name evidence="15" type="ORF">AWM79_17405</name>
</gene>
<dbReference type="HAMAP" id="MF_00123">
    <property type="entry name" value="Arg_tRNA_synth"/>
    <property type="match status" value="1"/>
</dbReference>
<dbReference type="GO" id="GO:0005737">
    <property type="term" value="C:cytoplasm"/>
    <property type="evidence" value="ECO:0007669"/>
    <property type="project" value="UniProtKB-SubCell"/>
</dbReference>
<dbReference type="InterPro" id="IPR009080">
    <property type="entry name" value="tRNAsynth_Ia_anticodon-bd"/>
</dbReference>
<evidence type="ECO:0000256" key="12">
    <source>
        <dbReference type="RuleBase" id="RU363038"/>
    </source>
</evidence>
<dbReference type="SMART" id="SM00836">
    <property type="entry name" value="DALR_1"/>
    <property type="match status" value="1"/>
</dbReference>
<dbReference type="InterPro" id="IPR001412">
    <property type="entry name" value="aa-tRNA-synth_I_CS"/>
</dbReference>
<dbReference type="InterPro" id="IPR005148">
    <property type="entry name" value="Arg-tRNA-synth_N"/>
</dbReference>
<dbReference type="CDD" id="cd00671">
    <property type="entry name" value="ArgRS_core"/>
    <property type="match status" value="1"/>
</dbReference>
<comment type="similarity">
    <text evidence="2 11 12">Belongs to the class-I aminoacyl-tRNA synthetase family.</text>
</comment>
<evidence type="ECO:0000256" key="2">
    <source>
        <dbReference type="ARBA" id="ARBA00005594"/>
    </source>
</evidence>
<keyword evidence="9 11" id="KW-0030">Aminoacyl-tRNA synthetase</keyword>
<dbReference type="PRINTS" id="PR01038">
    <property type="entry name" value="TRNASYNTHARG"/>
</dbReference>
<dbReference type="SUPFAM" id="SSF47323">
    <property type="entry name" value="Anticodon-binding domain of a subclass of class I aminoacyl-tRNA synthetases"/>
    <property type="match status" value="1"/>
</dbReference>
<evidence type="ECO:0000256" key="10">
    <source>
        <dbReference type="ARBA" id="ARBA00049339"/>
    </source>
</evidence>
<dbReference type="Pfam" id="PF03485">
    <property type="entry name" value="Arg_tRNA_synt_N"/>
    <property type="match status" value="1"/>
</dbReference>
<dbReference type="STRING" id="46677.AWM79_17405"/>
<evidence type="ECO:0000256" key="5">
    <source>
        <dbReference type="ARBA" id="ARBA00022598"/>
    </source>
</evidence>
<dbReference type="GO" id="GO:0005524">
    <property type="term" value="F:ATP binding"/>
    <property type="evidence" value="ECO:0007669"/>
    <property type="project" value="UniProtKB-UniRule"/>
</dbReference>
<dbReference type="InterPro" id="IPR001278">
    <property type="entry name" value="Arg-tRNA-ligase"/>
</dbReference>
<feature type="short sequence motif" description="'HIGH' region" evidence="11">
    <location>
        <begin position="127"/>
        <end position="137"/>
    </location>
</feature>
<comment type="subunit">
    <text evidence="3 11">Monomer.</text>
</comment>
<dbReference type="InterPro" id="IPR035684">
    <property type="entry name" value="ArgRS_core"/>
</dbReference>
<dbReference type="Gene3D" id="1.10.730.10">
    <property type="entry name" value="Isoleucyl-tRNA Synthetase, Domain 1"/>
    <property type="match status" value="1"/>
</dbReference>
<dbReference type="PROSITE" id="PS00178">
    <property type="entry name" value="AA_TRNA_LIGASE_I"/>
    <property type="match status" value="1"/>
</dbReference>
<dbReference type="KEGG" id="pagb:AWM79_17405"/>
<evidence type="ECO:0000256" key="9">
    <source>
        <dbReference type="ARBA" id="ARBA00023146"/>
    </source>
</evidence>
<name>A0A0X1T4H9_PSEAA</name>
<protein>
    <recommendedName>
        <fullName evidence="11">Arginine--tRNA ligase</fullName>
        <ecNumber evidence="11">6.1.1.19</ecNumber>
    </recommendedName>
    <alternativeName>
        <fullName evidence="11">Arginyl-tRNA synthetase</fullName>
        <shortName evidence="11">ArgRS</shortName>
    </alternativeName>
</protein>
<evidence type="ECO:0000256" key="6">
    <source>
        <dbReference type="ARBA" id="ARBA00022741"/>
    </source>
</evidence>
<organism evidence="15 16">
    <name type="scientific">Pseudomonas agarici</name>
    <dbReference type="NCBI Taxonomy" id="46677"/>
    <lineage>
        <taxon>Bacteria</taxon>
        <taxon>Pseudomonadati</taxon>
        <taxon>Pseudomonadota</taxon>
        <taxon>Gammaproteobacteria</taxon>
        <taxon>Pseudomonadales</taxon>
        <taxon>Pseudomonadaceae</taxon>
        <taxon>Pseudomonas</taxon>
    </lineage>
</organism>
<feature type="domain" description="Arginyl tRNA synthetase N-terminal" evidence="14">
    <location>
        <begin position="3"/>
        <end position="91"/>
    </location>
</feature>
<dbReference type="Gene3D" id="3.40.50.620">
    <property type="entry name" value="HUPs"/>
    <property type="match status" value="1"/>
</dbReference>
<dbReference type="FunFam" id="3.40.50.620:FF:000030">
    <property type="entry name" value="Arginine--tRNA ligase"/>
    <property type="match status" value="1"/>
</dbReference>
<accession>A0A0X1T4H9</accession>
<dbReference type="Pfam" id="PF00750">
    <property type="entry name" value="tRNA-synt_1d"/>
    <property type="match status" value="1"/>
</dbReference>
<dbReference type="Proteomes" id="UP000063229">
    <property type="component" value="Chromosome"/>
</dbReference>
<reference evidence="15 16" key="1">
    <citation type="submission" date="2016-01" db="EMBL/GenBank/DDBJ databases">
        <authorList>
            <person name="McClelland M."/>
            <person name="Jain A."/>
            <person name="Saraogi P."/>
            <person name="Mendelson R."/>
            <person name="Westerman R."/>
            <person name="SanMiguel P."/>
            <person name="Csonka L."/>
        </authorList>
    </citation>
    <scope>NUCLEOTIDE SEQUENCE [LARGE SCALE GENOMIC DNA]</scope>
    <source>
        <strain evidence="15 16">NCPPB 2472</strain>
    </source>
</reference>
<dbReference type="Pfam" id="PF05746">
    <property type="entry name" value="DALR_1"/>
    <property type="match status" value="1"/>
</dbReference>
<evidence type="ECO:0000256" key="4">
    <source>
        <dbReference type="ARBA" id="ARBA00022490"/>
    </source>
</evidence>
<proteinExistence type="inferred from homology"/>
<keyword evidence="8 11" id="KW-0648">Protein biosynthesis</keyword>
<dbReference type="SUPFAM" id="SSF52374">
    <property type="entry name" value="Nucleotidylyl transferase"/>
    <property type="match status" value="1"/>
</dbReference>
<dbReference type="Gene3D" id="3.30.1360.70">
    <property type="entry name" value="Arginyl tRNA synthetase N-terminal domain"/>
    <property type="match status" value="1"/>
</dbReference>
<dbReference type="GO" id="GO:0004814">
    <property type="term" value="F:arginine-tRNA ligase activity"/>
    <property type="evidence" value="ECO:0007669"/>
    <property type="project" value="UniProtKB-UniRule"/>
</dbReference>
<dbReference type="InterPro" id="IPR036695">
    <property type="entry name" value="Arg-tRNA-synth_N_sf"/>
</dbReference>
<dbReference type="RefSeq" id="WP_017132763.1">
    <property type="nucleotide sequence ID" value="NZ_CP014135.1"/>
</dbReference>
<keyword evidence="16" id="KW-1185">Reference proteome</keyword>
<evidence type="ECO:0000256" key="11">
    <source>
        <dbReference type="HAMAP-Rule" id="MF_00123"/>
    </source>
</evidence>
<dbReference type="OrthoDB" id="9803211at2"/>
<dbReference type="FunFam" id="1.10.730.10:FF:000006">
    <property type="entry name" value="Arginyl-tRNA synthetase 2, mitochondrial"/>
    <property type="match status" value="1"/>
</dbReference>
<dbReference type="SMART" id="SM01016">
    <property type="entry name" value="Arg_tRNA_synt_N"/>
    <property type="match status" value="1"/>
</dbReference>
<dbReference type="EC" id="6.1.1.19" evidence="11"/>
<evidence type="ECO:0000313" key="15">
    <source>
        <dbReference type="EMBL" id="AMB86978.1"/>
    </source>
</evidence>
<sequence>MKNTIRQLIQQALTQLVDEGVLPEGLTPAIQVENTRDKSHGDFASNIAMMLAKPAGLKPRDLAEKLIAALPTDDNVSKAQIAGPGFINFFQNTQALAARLDAALTDANLGVRKAGPAQRTVVDLSAPNLAKEMHVGHLRSTILGDGVARVLEFLGDTVIRQNHVGDWGTQFGMLMAYLQENPISSNELSDLENFYRAAKQRFDESNEFADRARSLVVKLQAGDADCLALWARFKDISLSHCQKIYELLNVKLTMADVMGESAYNDDLINVVNDLKAKGMLVESNGAQCVFLDEFKNADGEPLPVIIVKADGGYLYATTDLAAVRYRSNVLKADRALYFVDQRQALHFQQVFAVAHKAGFVNHPMDMEHMGFGTMNGADGRPFKTRDGGTVKLIDLLTEARERAYKLVKEKNPQLPESDLREIAEVVGIGAVKYADLSKHRTSDYSFNFDLMLNFEGNTAPYLLYAYTRVAGVFRKLDKDFSAADGQIVLDAAHEQELAARLAQFGEVLNSVAEKGTPHLLCAYLYDVAGLFSSFYENCPILTADSPAQMQSRLRLAALTGRTLKQGLELLGLETLERM</sequence>
<comment type="subcellular location">
    <subcellularLocation>
        <location evidence="1 11">Cytoplasm</location>
    </subcellularLocation>
</comment>
<dbReference type="SUPFAM" id="SSF55190">
    <property type="entry name" value="Arginyl-tRNA synthetase (ArgRS), N-terminal 'additional' domain"/>
    <property type="match status" value="1"/>
</dbReference>
<dbReference type="PANTHER" id="PTHR11956">
    <property type="entry name" value="ARGINYL-TRNA SYNTHETASE"/>
    <property type="match status" value="1"/>
</dbReference>
<evidence type="ECO:0000313" key="16">
    <source>
        <dbReference type="Proteomes" id="UP000063229"/>
    </source>
</evidence>
<keyword evidence="7 11" id="KW-0067">ATP-binding</keyword>
<keyword evidence="4 11" id="KW-0963">Cytoplasm</keyword>
<evidence type="ECO:0000256" key="1">
    <source>
        <dbReference type="ARBA" id="ARBA00004496"/>
    </source>
</evidence>
<dbReference type="GO" id="GO:0006420">
    <property type="term" value="P:arginyl-tRNA aminoacylation"/>
    <property type="evidence" value="ECO:0007669"/>
    <property type="project" value="UniProtKB-UniRule"/>
</dbReference>
<comment type="catalytic activity">
    <reaction evidence="10 11">
        <text>tRNA(Arg) + L-arginine + ATP = L-arginyl-tRNA(Arg) + AMP + diphosphate</text>
        <dbReference type="Rhea" id="RHEA:20301"/>
        <dbReference type="Rhea" id="RHEA-COMP:9658"/>
        <dbReference type="Rhea" id="RHEA-COMP:9673"/>
        <dbReference type="ChEBI" id="CHEBI:30616"/>
        <dbReference type="ChEBI" id="CHEBI:32682"/>
        <dbReference type="ChEBI" id="CHEBI:33019"/>
        <dbReference type="ChEBI" id="CHEBI:78442"/>
        <dbReference type="ChEBI" id="CHEBI:78513"/>
        <dbReference type="ChEBI" id="CHEBI:456215"/>
        <dbReference type="EC" id="6.1.1.19"/>
    </reaction>
</comment>
<dbReference type="AlphaFoldDB" id="A0A0X1T4H9"/>
<dbReference type="InterPro" id="IPR014729">
    <property type="entry name" value="Rossmann-like_a/b/a_fold"/>
</dbReference>
<evidence type="ECO:0000256" key="8">
    <source>
        <dbReference type="ARBA" id="ARBA00022917"/>
    </source>
</evidence>
<dbReference type="NCBIfam" id="TIGR00456">
    <property type="entry name" value="argS"/>
    <property type="match status" value="1"/>
</dbReference>
<dbReference type="FunFam" id="3.30.1360.70:FF:000003">
    <property type="entry name" value="Arginine--tRNA ligase"/>
    <property type="match status" value="1"/>
</dbReference>
<feature type="domain" description="DALR anticodon binding" evidence="13">
    <location>
        <begin position="462"/>
        <end position="578"/>
    </location>
</feature>
<keyword evidence="5 11" id="KW-0436">Ligase</keyword>